<comment type="caution">
    <text evidence="3">The sequence shown here is derived from an EMBL/GenBank/DDBJ whole genome shotgun (WGS) entry which is preliminary data.</text>
</comment>
<dbReference type="EMBL" id="MGJI01000009">
    <property type="protein sequence ID" value="OGN05391.1"/>
    <property type="molecule type" value="Genomic_DNA"/>
</dbReference>
<reference evidence="3 4" key="1">
    <citation type="journal article" date="2016" name="Nat. Commun.">
        <title>Thousands of microbial genomes shed light on interconnected biogeochemical processes in an aquifer system.</title>
        <authorList>
            <person name="Anantharaman K."/>
            <person name="Brown C.T."/>
            <person name="Hug L.A."/>
            <person name="Sharon I."/>
            <person name="Castelle C.J."/>
            <person name="Probst A.J."/>
            <person name="Thomas B.C."/>
            <person name="Singh A."/>
            <person name="Wilkins M.J."/>
            <person name="Karaoz U."/>
            <person name="Brodie E.L."/>
            <person name="Williams K.H."/>
            <person name="Hubbard S.S."/>
            <person name="Banfield J.F."/>
        </authorList>
    </citation>
    <scope>NUCLEOTIDE SEQUENCE [LARGE SCALE GENOMIC DNA]</scope>
</reference>
<evidence type="ECO:0000256" key="1">
    <source>
        <dbReference type="ARBA" id="ARBA00006738"/>
    </source>
</evidence>
<protein>
    <recommendedName>
        <fullName evidence="2">UPF0102 protein A2831_01480</fullName>
    </recommendedName>
</protein>
<dbReference type="STRING" id="1802668.A2831_01480"/>
<dbReference type="GO" id="GO:0003676">
    <property type="term" value="F:nucleic acid binding"/>
    <property type="evidence" value="ECO:0007669"/>
    <property type="project" value="InterPro"/>
</dbReference>
<dbReference type="AlphaFoldDB" id="A0A1F8EWZ5"/>
<organism evidence="3 4">
    <name type="scientific">Candidatus Yanofskybacteria bacterium RIFCSPHIGHO2_01_FULL_44_17</name>
    <dbReference type="NCBI Taxonomy" id="1802668"/>
    <lineage>
        <taxon>Bacteria</taxon>
        <taxon>Candidatus Yanofskyibacteriota</taxon>
    </lineage>
</organism>
<dbReference type="HAMAP" id="MF_00048">
    <property type="entry name" value="UPF0102"/>
    <property type="match status" value="1"/>
</dbReference>
<dbReference type="InterPro" id="IPR011335">
    <property type="entry name" value="Restrct_endonuc-II-like"/>
</dbReference>
<dbReference type="InterPro" id="IPR003509">
    <property type="entry name" value="UPF0102_YraN-like"/>
</dbReference>
<dbReference type="PANTHER" id="PTHR34039:SF1">
    <property type="entry name" value="UPF0102 PROTEIN YRAN"/>
    <property type="match status" value="1"/>
</dbReference>
<dbReference type="SUPFAM" id="SSF52980">
    <property type="entry name" value="Restriction endonuclease-like"/>
    <property type="match status" value="1"/>
</dbReference>
<evidence type="ECO:0000256" key="2">
    <source>
        <dbReference type="HAMAP-Rule" id="MF_00048"/>
    </source>
</evidence>
<evidence type="ECO:0000313" key="4">
    <source>
        <dbReference type="Proteomes" id="UP000177507"/>
    </source>
</evidence>
<evidence type="ECO:0000313" key="3">
    <source>
        <dbReference type="EMBL" id="OGN05391.1"/>
    </source>
</evidence>
<dbReference type="PANTHER" id="PTHR34039">
    <property type="entry name" value="UPF0102 PROTEIN YRAN"/>
    <property type="match status" value="1"/>
</dbReference>
<comment type="similarity">
    <text evidence="1 2">Belongs to the UPF0102 family.</text>
</comment>
<gene>
    <name evidence="3" type="ORF">A2831_01480</name>
</gene>
<dbReference type="Gene3D" id="3.40.1350.10">
    <property type="match status" value="1"/>
</dbReference>
<dbReference type="InterPro" id="IPR011856">
    <property type="entry name" value="tRNA_endonuc-like_dom_sf"/>
</dbReference>
<sequence>MAFMDTLELGFLAENIAARYLEDGGYEVIDKNYRKPWGEIDIIAQKDGVVVFVEVKSSGREAEGLEPELRVDWKKEAKIKRVAAFYLEQEFGDMEREWQIDIISITFDKNDKKAELKHFKNI</sequence>
<dbReference type="Proteomes" id="UP000177507">
    <property type="component" value="Unassembled WGS sequence"/>
</dbReference>
<accession>A0A1F8EWZ5</accession>
<proteinExistence type="inferred from homology"/>
<dbReference type="Pfam" id="PF02021">
    <property type="entry name" value="UPF0102"/>
    <property type="match status" value="1"/>
</dbReference>
<name>A0A1F8EWZ5_9BACT</name>